<dbReference type="RefSeq" id="WP_262683960.1">
    <property type="nucleotide sequence ID" value="NZ_JAOQIO010000025.1"/>
</dbReference>
<comment type="caution">
    <text evidence="1">The sequence shown here is derived from an EMBL/GenBank/DDBJ whole genome shotgun (WGS) entry which is preliminary data.</text>
</comment>
<proteinExistence type="predicted"/>
<evidence type="ECO:0000313" key="1">
    <source>
        <dbReference type="EMBL" id="MCU6792577.1"/>
    </source>
</evidence>
<protein>
    <recommendedName>
        <fullName evidence="3">Glycosyl hydrolase-like 10 domain-containing protein</fullName>
    </recommendedName>
</protein>
<evidence type="ECO:0000313" key="2">
    <source>
        <dbReference type="Proteomes" id="UP001652445"/>
    </source>
</evidence>
<dbReference type="EMBL" id="JAOQIO010000025">
    <property type="protein sequence ID" value="MCU6792577.1"/>
    <property type="molecule type" value="Genomic_DNA"/>
</dbReference>
<gene>
    <name evidence="1" type="ORF">OB236_10625</name>
</gene>
<dbReference type="SUPFAM" id="SSF51445">
    <property type="entry name" value="(Trans)glycosidases"/>
    <property type="match status" value="2"/>
</dbReference>
<dbReference type="Gene3D" id="3.20.20.80">
    <property type="entry name" value="Glycosidases"/>
    <property type="match status" value="1"/>
</dbReference>
<keyword evidence="2" id="KW-1185">Reference proteome</keyword>
<accession>A0ABT2UDA2</accession>
<sequence>MPENQQVFKGKRYKCLYNHELLSLFTTQTPYQTYDENVTDEQVIGYVKELEGTQVDALMCCPQSWRTNLWYSEIDRRWQDEAPYEKEPLPEANWSYNDKAYFRTRRYMLQHKDPVALSLQTAREIGVDFFIAYRMNDHHYVKLKHAQTHGSFWRSHPEYLLEPTGSAFNYLVPEVRDYYFSLLKELAENYDIDGMELDLMRSPRYFPDNQIAEGTLVMNEFIRRIRSMLNDIGESRGKHLSLSVRVPHRIAEGLKVGLDTEAWDREGLVDMVNISSYFKTTLEIGIEEYKSRIKNALIYGELHFVTNTGSSRSALGYSNNINRKTTKEIYETAALQYWKRGVDGISFFNYGYTRDHGFHEPRRKEYPGKEPQFSTLNTICDIKYLEQLPQHYLIGTNFGTFPADQEVSFKVHLVQEGKFSHAVLRLETDTDTARLPLTAQFNGVILQEKLMTGELFTPFSLECLPPQERLRYYELPLELIKQGDNQIRLANNDPYKKATFVGTEIALYRS</sequence>
<dbReference type="InterPro" id="IPR017853">
    <property type="entry name" value="GH"/>
</dbReference>
<name>A0ABT2UDA2_9BACL</name>
<evidence type="ECO:0008006" key="3">
    <source>
        <dbReference type="Google" id="ProtNLM"/>
    </source>
</evidence>
<reference evidence="1 2" key="1">
    <citation type="submission" date="2022-09" db="EMBL/GenBank/DDBJ databases">
        <authorList>
            <person name="Han X.L."/>
            <person name="Wang Q."/>
            <person name="Lu T."/>
        </authorList>
    </citation>
    <scope>NUCLEOTIDE SEQUENCE [LARGE SCALE GENOMIC DNA]</scope>
    <source>
        <strain evidence="1 2">WQ 127069</strain>
    </source>
</reference>
<organism evidence="1 2">
    <name type="scientific">Paenibacillus baimaensis</name>
    <dbReference type="NCBI Taxonomy" id="2982185"/>
    <lineage>
        <taxon>Bacteria</taxon>
        <taxon>Bacillati</taxon>
        <taxon>Bacillota</taxon>
        <taxon>Bacilli</taxon>
        <taxon>Bacillales</taxon>
        <taxon>Paenibacillaceae</taxon>
        <taxon>Paenibacillus</taxon>
    </lineage>
</organism>
<dbReference type="Proteomes" id="UP001652445">
    <property type="component" value="Unassembled WGS sequence"/>
</dbReference>